<organism evidence="1 2">
    <name type="scientific">Vigna mungo</name>
    <name type="common">Black gram</name>
    <name type="synonym">Phaseolus mungo</name>
    <dbReference type="NCBI Taxonomy" id="3915"/>
    <lineage>
        <taxon>Eukaryota</taxon>
        <taxon>Viridiplantae</taxon>
        <taxon>Streptophyta</taxon>
        <taxon>Embryophyta</taxon>
        <taxon>Tracheophyta</taxon>
        <taxon>Spermatophyta</taxon>
        <taxon>Magnoliopsida</taxon>
        <taxon>eudicotyledons</taxon>
        <taxon>Gunneridae</taxon>
        <taxon>Pentapetalae</taxon>
        <taxon>rosids</taxon>
        <taxon>fabids</taxon>
        <taxon>Fabales</taxon>
        <taxon>Fabaceae</taxon>
        <taxon>Papilionoideae</taxon>
        <taxon>50 kb inversion clade</taxon>
        <taxon>NPAAA clade</taxon>
        <taxon>indigoferoid/millettioid clade</taxon>
        <taxon>Phaseoleae</taxon>
        <taxon>Vigna</taxon>
    </lineage>
</organism>
<dbReference type="EMBL" id="CP144693">
    <property type="protein sequence ID" value="WVZ00701.1"/>
    <property type="molecule type" value="Genomic_DNA"/>
</dbReference>
<proteinExistence type="predicted"/>
<evidence type="ECO:0000313" key="1">
    <source>
        <dbReference type="EMBL" id="WVZ00701.1"/>
    </source>
</evidence>
<protein>
    <submittedName>
        <fullName evidence="1">Uncharacterized protein</fullName>
    </submittedName>
</protein>
<dbReference type="Proteomes" id="UP001374535">
    <property type="component" value="Chromosome 8"/>
</dbReference>
<name>A0AAQ3N0Y9_VIGMU</name>
<gene>
    <name evidence="1" type="ORF">V8G54_026770</name>
</gene>
<dbReference type="AlphaFoldDB" id="A0AAQ3N0Y9"/>
<accession>A0AAQ3N0Y9</accession>
<evidence type="ECO:0000313" key="2">
    <source>
        <dbReference type="Proteomes" id="UP001374535"/>
    </source>
</evidence>
<keyword evidence="2" id="KW-1185">Reference proteome</keyword>
<sequence length="173" mass="19480">MHALSENLNCKPLIGFIRSAHSVVVLADASLEGVLIRAHFAAFDQSTFCRFSPVWKQGPPKVPPQMSFRRRWTVRLPNLFYGVMEELGQQSQASHSRKKGYIENTVFSWFLCLLECIKIGRNLLAELCGLPVVGELIDLMNLPLTGHTSPVQPIIMTLKATILHMFINKVHVI</sequence>
<reference evidence="1 2" key="1">
    <citation type="journal article" date="2023" name="Life. Sci Alliance">
        <title>Evolutionary insights into 3D genome organization and epigenetic landscape of Vigna mungo.</title>
        <authorList>
            <person name="Junaid A."/>
            <person name="Singh B."/>
            <person name="Bhatia S."/>
        </authorList>
    </citation>
    <scope>NUCLEOTIDE SEQUENCE [LARGE SCALE GENOMIC DNA]</scope>
    <source>
        <strain evidence="1">Urdbean</strain>
    </source>
</reference>